<dbReference type="Gene3D" id="1.10.150.170">
    <property type="entry name" value="Putative methyltransferase TM0872, insert domain"/>
    <property type="match status" value="1"/>
</dbReference>
<dbReference type="EC" id="2.1.1.199" evidence="6"/>
<dbReference type="HAMAP" id="MF_01007">
    <property type="entry name" value="16SrRNA_methyltr_H"/>
    <property type="match status" value="1"/>
</dbReference>
<accession>A0A8B6F4V4</accession>
<dbReference type="SUPFAM" id="SSF81799">
    <property type="entry name" value="Putative methyltransferase TM0872, insert domain"/>
    <property type="match status" value="1"/>
</dbReference>
<gene>
    <name evidence="6" type="ORF">MGAL_10B008942</name>
</gene>
<feature type="compositionally biased region" description="Basic residues" evidence="5">
    <location>
        <begin position="367"/>
        <end position="377"/>
    </location>
</feature>
<feature type="region of interest" description="Disordered" evidence="5">
    <location>
        <begin position="357"/>
        <end position="377"/>
    </location>
</feature>
<dbReference type="Gene3D" id="3.40.50.150">
    <property type="entry name" value="Vaccinia Virus protein VP39"/>
    <property type="match status" value="1"/>
</dbReference>
<dbReference type="AlphaFoldDB" id="A0A8B6F4V4"/>
<evidence type="ECO:0000256" key="5">
    <source>
        <dbReference type="SAM" id="MobiDB-lite"/>
    </source>
</evidence>
<dbReference type="GO" id="GO:0071424">
    <property type="term" value="F:rRNA (cytosine-N4-)-methyltransferase activity"/>
    <property type="evidence" value="ECO:0007669"/>
    <property type="project" value="TreeGrafter"/>
</dbReference>
<dbReference type="SUPFAM" id="SSF53335">
    <property type="entry name" value="S-adenosyl-L-methionine-dependent methyltransferases"/>
    <property type="match status" value="1"/>
</dbReference>
<protein>
    <submittedName>
        <fullName evidence="6">16S rRNA (Cytosine1402-N4)-methyltransferase</fullName>
        <ecNumber evidence="6">2.1.1.199</ecNumber>
    </submittedName>
</protein>
<dbReference type="NCBIfam" id="TIGR00006">
    <property type="entry name" value="16S rRNA (cytosine(1402)-N(4))-methyltransferase RsmH"/>
    <property type="match status" value="1"/>
</dbReference>
<sequence length="377" mass="43072">MIQGTKMLTWSVLHRMRLTMKMTQHRCISSTSKLITEMYGGHIPVMVDTVVDVLDPKDSNIYVDMTFGAGGHSKAILQRAPEARIVCLDQDPKAHESALALSKIYNPGQIMPCIGTFSSLPKIMTELNIEAESVDGFLFDVGASSMQFDTPERGFSLSKDGNLDMRMDQGRENNVSAMDVVNNLEERDLTDILRKYGDEKKAKQIARALVEWRYMFGKIRKTKQLVDIIESVFGEQYHKDKLNRKASVATRSFQAIRIFVNNELNELHNGLVAAHHFLKPEGKCLALTFHSLEDRIVKRHFHGIDIDEKLNMSLRDKSRLSDKFRKFNDAYDVDSLNIMLNDKKWSPISKKIMHPNEEECKENPRARSAKLRAARKL</sequence>
<evidence type="ECO:0000256" key="1">
    <source>
        <dbReference type="ARBA" id="ARBA00010396"/>
    </source>
</evidence>
<comment type="similarity">
    <text evidence="1">Belongs to the methyltransferase superfamily. RsmH family.</text>
</comment>
<dbReference type="InterPro" id="IPR023397">
    <property type="entry name" value="SAM-dep_MeTrfase_MraW_recog"/>
</dbReference>
<proteinExistence type="inferred from homology"/>
<keyword evidence="2 6" id="KW-0489">Methyltransferase</keyword>
<dbReference type="PANTHER" id="PTHR11265">
    <property type="entry name" value="S-ADENOSYL-METHYLTRANSFERASE MRAW"/>
    <property type="match status" value="1"/>
</dbReference>
<dbReference type="EMBL" id="UYJE01006072">
    <property type="protein sequence ID" value="VDI42830.1"/>
    <property type="molecule type" value="Genomic_DNA"/>
</dbReference>
<evidence type="ECO:0000256" key="3">
    <source>
        <dbReference type="ARBA" id="ARBA00022679"/>
    </source>
</evidence>
<evidence type="ECO:0000256" key="2">
    <source>
        <dbReference type="ARBA" id="ARBA00022603"/>
    </source>
</evidence>
<comment type="caution">
    <text evidence="6">The sequence shown here is derived from an EMBL/GenBank/DDBJ whole genome shotgun (WGS) entry which is preliminary data.</text>
</comment>
<evidence type="ECO:0000313" key="7">
    <source>
        <dbReference type="Proteomes" id="UP000596742"/>
    </source>
</evidence>
<dbReference type="InterPro" id="IPR002903">
    <property type="entry name" value="RsmH"/>
</dbReference>
<keyword evidence="7" id="KW-1185">Reference proteome</keyword>
<keyword evidence="4" id="KW-0949">S-adenosyl-L-methionine</keyword>
<dbReference type="PANTHER" id="PTHR11265:SF0">
    <property type="entry name" value="12S RRNA N4-METHYLCYTIDINE METHYLTRANSFERASE"/>
    <property type="match status" value="1"/>
</dbReference>
<reference evidence="6" key="1">
    <citation type="submission" date="2018-11" db="EMBL/GenBank/DDBJ databases">
        <authorList>
            <person name="Alioto T."/>
            <person name="Alioto T."/>
        </authorList>
    </citation>
    <scope>NUCLEOTIDE SEQUENCE</scope>
</reference>
<keyword evidence="3 6" id="KW-0808">Transferase</keyword>
<dbReference type="Pfam" id="PF01795">
    <property type="entry name" value="Methyltransf_5"/>
    <property type="match status" value="1"/>
</dbReference>
<dbReference type="Proteomes" id="UP000596742">
    <property type="component" value="Unassembled WGS sequence"/>
</dbReference>
<dbReference type="GO" id="GO:0070475">
    <property type="term" value="P:rRNA base methylation"/>
    <property type="evidence" value="ECO:0007669"/>
    <property type="project" value="TreeGrafter"/>
</dbReference>
<evidence type="ECO:0000256" key="4">
    <source>
        <dbReference type="ARBA" id="ARBA00022691"/>
    </source>
</evidence>
<name>A0A8B6F4V4_MYTGA</name>
<dbReference type="InterPro" id="IPR029063">
    <property type="entry name" value="SAM-dependent_MTases_sf"/>
</dbReference>
<dbReference type="OrthoDB" id="16290at2759"/>
<organism evidence="6 7">
    <name type="scientific">Mytilus galloprovincialis</name>
    <name type="common">Mediterranean mussel</name>
    <dbReference type="NCBI Taxonomy" id="29158"/>
    <lineage>
        <taxon>Eukaryota</taxon>
        <taxon>Metazoa</taxon>
        <taxon>Spiralia</taxon>
        <taxon>Lophotrochozoa</taxon>
        <taxon>Mollusca</taxon>
        <taxon>Bivalvia</taxon>
        <taxon>Autobranchia</taxon>
        <taxon>Pteriomorphia</taxon>
        <taxon>Mytilida</taxon>
        <taxon>Mytiloidea</taxon>
        <taxon>Mytilidae</taxon>
        <taxon>Mytilinae</taxon>
        <taxon>Mytilus</taxon>
    </lineage>
</organism>
<evidence type="ECO:0000313" key="6">
    <source>
        <dbReference type="EMBL" id="VDI42830.1"/>
    </source>
</evidence>